<feature type="coiled-coil region" evidence="8">
    <location>
        <begin position="114"/>
        <end position="141"/>
    </location>
</feature>
<dbReference type="CDD" id="cd11386">
    <property type="entry name" value="MCP_signal"/>
    <property type="match status" value="1"/>
</dbReference>
<dbReference type="PRINTS" id="PR00260">
    <property type="entry name" value="CHEMTRNSDUCR"/>
</dbReference>
<dbReference type="SMART" id="SM00283">
    <property type="entry name" value="MA"/>
    <property type="match status" value="1"/>
</dbReference>
<gene>
    <name evidence="12" type="ORF">M3I01_006830</name>
</gene>
<evidence type="ECO:0000256" key="2">
    <source>
        <dbReference type="ARBA" id="ARBA00022692"/>
    </source>
</evidence>
<dbReference type="Proteomes" id="UP001139522">
    <property type="component" value="Unassembled WGS sequence"/>
</dbReference>
<evidence type="ECO:0000256" key="1">
    <source>
        <dbReference type="ARBA" id="ARBA00004141"/>
    </source>
</evidence>
<feature type="transmembrane region" description="Helical" evidence="9">
    <location>
        <begin position="12"/>
        <end position="34"/>
    </location>
</feature>
<feature type="domain" description="Methyl-accepting transducer" evidence="10">
    <location>
        <begin position="272"/>
        <end position="508"/>
    </location>
</feature>
<keyword evidence="4 9" id="KW-0472">Membrane</keyword>
<dbReference type="CDD" id="cd06225">
    <property type="entry name" value="HAMP"/>
    <property type="match status" value="1"/>
</dbReference>
<dbReference type="InterPro" id="IPR004089">
    <property type="entry name" value="MCPsignal_dom"/>
</dbReference>
<evidence type="ECO:0000256" key="5">
    <source>
        <dbReference type="ARBA" id="ARBA00023224"/>
    </source>
</evidence>
<dbReference type="PROSITE" id="PS50111">
    <property type="entry name" value="CHEMOTAXIS_TRANSDUC_2"/>
    <property type="match status" value="1"/>
</dbReference>
<comment type="similarity">
    <text evidence="6">Belongs to the methyl-accepting chemotaxis (MCP) protein family.</text>
</comment>
<dbReference type="InterPro" id="IPR004090">
    <property type="entry name" value="Chemotax_Me-accpt_rcpt"/>
</dbReference>
<dbReference type="Gene3D" id="6.10.340.10">
    <property type="match status" value="1"/>
</dbReference>
<dbReference type="InterPro" id="IPR003660">
    <property type="entry name" value="HAMP_dom"/>
</dbReference>
<comment type="caution">
    <text evidence="12">The sequence shown here is derived from an EMBL/GenBank/DDBJ whole genome shotgun (WGS) entry which is preliminary data.</text>
</comment>
<keyword evidence="2 9" id="KW-0812">Transmembrane</keyword>
<feature type="transmembrane region" description="Helical" evidence="9">
    <location>
        <begin position="192"/>
        <end position="212"/>
    </location>
</feature>
<keyword evidence="13" id="KW-1185">Reference proteome</keyword>
<evidence type="ECO:0000256" key="7">
    <source>
        <dbReference type="PROSITE-ProRule" id="PRU00284"/>
    </source>
</evidence>
<evidence type="ECO:0000256" key="3">
    <source>
        <dbReference type="ARBA" id="ARBA00022989"/>
    </source>
</evidence>
<dbReference type="Gene3D" id="1.10.287.950">
    <property type="entry name" value="Methyl-accepting chemotaxis protein"/>
    <property type="match status" value="1"/>
</dbReference>
<dbReference type="InterPro" id="IPR024478">
    <property type="entry name" value="HlyB_4HB_MCP"/>
</dbReference>
<organism evidence="12 13">
    <name type="scientific">Marinomonas maritima</name>
    <dbReference type="NCBI Taxonomy" id="2940935"/>
    <lineage>
        <taxon>Bacteria</taxon>
        <taxon>Pseudomonadati</taxon>
        <taxon>Pseudomonadota</taxon>
        <taxon>Gammaproteobacteria</taxon>
        <taxon>Oceanospirillales</taxon>
        <taxon>Oceanospirillaceae</taxon>
        <taxon>Marinomonas</taxon>
    </lineage>
</organism>
<dbReference type="RefSeq" id="WP_255895035.1">
    <property type="nucleotide sequence ID" value="NZ_JAMZEG020000002.1"/>
</dbReference>
<proteinExistence type="inferred from homology"/>
<feature type="domain" description="HAMP" evidence="11">
    <location>
        <begin position="214"/>
        <end position="267"/>
    </location>
</feature>
<keyword evidence="5 7" id="KW-0807">Transducer</keyword>
<evidence type="ECO:0000256" key="8">
    <source>
        <dbReference type="SAM" id="Coils"/>
    </source>
</evidence>
<evidence type="ECO:0000259" key="10">
    <source>
        <dbReference type="PROSITE" id="PS50111"/>
    </source>
</evidence>
<dbReference type="PROSITE" id="PS50885">
    <property type="entry name" value="HAMP"/>
    <property type="match status" value="1"/>
</dbReference>
<protein>
    <submittedName>
        <fullName evidence="12">Methyl-accepting chemotaxis protein</fullName>
    </submittedName>
</protein>
<evidence type="ECO:0000256" key="9">
    <source>
        <dbReference type="SAM" id="Phobius"/>
    </source>
</evidence>
<evidence type="ECO:0000256" key="6">
    <source>
        <dbReference type="ARBA" id="ARBA00029447"/>
    </source>
</evidence>
<accession>A0ABT5WE65</accession>
<dbReference type="Pfam" id="PF00672">
    <property type="entry name" value="HAMP"/>
    <property type="match status" value="1"/>
</dbReference>
<evidence type="ECO:0000313" key="12">
    <source>
        <dbReference type="EMBL" id="MDE8602639.1"/>
    </source>
</evidence>
<name>A0ABT5WE65_9GAMM</name>
<dbReference type="EMBL" id="JAMZEG020000002">
    <property type="protein sequence ID" value="MDE8602639.1"/>
    <property type="molecule type" value="Genomic_DNA"/>
</dbReference>
<reference evidence="12" key="1">
    <citation type="submission" date="2023-01" db="EMBL/GenBank/DDBJ databases">
        <title>Psychroserpens sp. MSW6 and Marinomonas sp. RSW2, isolated from seawater.</title>
        <authorList>
            <person name="Kristyanto S."/>
            <person name="Jung J."/>
            <person name="Kim J.M."/>
            <person name="Jeon C.O."/>
        </authorList>
    </citation>
    <scope>NUCLEOTIDE SEQUENCE</scope>
    <source>
        <strain evidence="12">RSW2</strain>
    </source>
</reference>
<comment type="subcellular location">
    <subcellularLocation>
        <location evidence="1">Membrane</location>
        <topology evidence="1">Multi-pass membrane protein</topology>
    </subcellularLocation>
</comment>
<dbReference type="Pfam" id="PF00015">
    <property type="entry name" value="MCPsignal"/>
    <property type="match status" value="1"/>
</dbReference>
<dbReference type="Pfam" id="PF12729">
    <property type="entry name" value="4HB_MCP_1"/>
    <property type="match status" value="1"/>
</dbReference>
<dbReference type="PANTHER" id="PTHR32089">
    <property type="entry name" value="METHYL-ACCEPTING CHEMOTAXIS PROTEIN MCPB"/>
    <property type="match status" value="1"/>
</dbReference>
<keyword evidence="8" id="KW-0175">Coiled coil</keyword>
<dbReference type="SMART" id="SM00304">
    <property type="entry name" value="HAMP"/>
    <property type="match status" value="1"/>
</dbReference>
<keyword evidence="3 9" id="KW-1133">Transmembrane helix</keyword>
<dbReference type="PANTHER" id="PTHR32089:SF119">
    <property type="entry name" value="METHYL-ACCEPTING CHEMOTAXIS PROTEIN CTPL"/>
    <property type="match status" value="1"/>
</dbReference>
<dbReference type="SUPFAM" id="SSF58104">
    <property type="entry name" value="Methyl-accepting chemotaxis protein (MCP) signaling domain"/>
    <property type="match status" value="1"/>
</dbReference>
<evidence type="ECO:0000259" key="11">
    <source>
        <dbReference type="PROSITE" id="PS50885"/>
    </source>
</evidence>
<evidence type="ECO:0000256" key="4">
    <source>
        <dbReference type="ARBA" id="ARBA00023136"/>
    </source>
</evidence>
<evidence type="ECO:0000313" key="13">
    <source>
        <dbReference type="Proteomes" id="UP001139522"/>
    </source>
</evidence>
<sequence length="544" mass="59274">MLLNNLNIRTKLILNSILPLLGIALIIFVSLSGLKKADEGVGRIYEDRVVPLEDLKSIADNYAVFVIDAVNKANVGIMTAPEALKGVQQARQEIAQKWQKYRMTTLTKDEAKLAKEAEVMFADANRALDKLEVALKGAKQTDLTNKLDAFNGPLYKTIDPISEKITELVVLQLNVAKEERERIREDYKIQQLLIWSLTAAMITILLIVSYLINKSINVPLAALNNAMYKVATESDLTLNIESKGKDELAKMTQNFNKMQDQQRKLISGISIAIQQLSSAASKMSSISILAGKNINSQKVEIEQVASAMNEMVSTSQDVAGHAEQANQNAKLMQDQANEGNTVMKNTVLAANVLLDNMVNVTNQIKTVDEDTVSIDSVVNVINDIAEQTNLLALNAAIEAARAGEQGRGFAVVADEVRTLAQRTQTSTTEIQNTIEKLQQGTRTAVDAVQKSRQEAEQVGSKAVEASLSFTDIMQLIGTCTEMNTHIALASDQQCSVSEEINASLVRISGSAQDSADGAEQLSSASDQLMTLASELNDQVSKFKT</sequence>